<dbReference type="SUPFAM" id="SSF52047">
    <property type="entry name" value="RNI-like"/>
    <property type="match status" value="1"/>
</dbReference>
<dbReference type="PANTHER" id="PTHR38926">
    <property type="entry name" value="F-BOX DOMAIN CONTAINING PROTEIN, EXPRESSED"/>
    <property type="match status" value="1"/>
</dbReference>
<dbReference type="Gene3D" id="3.80.10.10">
    <property type="entry name" value="Ribonuclease Inhibitor"/>
    <property type="match status" value="1"/>
</dbReference>
<comment type="caution">
    <text evidence="1">The sequence shown here is derived from an EMBL/GenBank/DDBJ whole genome shotgun (WGS) entry which is preliminary data.</text>
</comment>
<organism evidence="1 2">
    <name type="scientific">Marasmiellus scandens</name>
    <dbReference type="NCBI Taxonomy" id="2682957"/>
    <lineage>
        <taxon>Eukaryota</taxon>
        <taxon>Fungi</taxon>
        <taxon>Dikarya</taxon>
        <taxon>Basidiomycota</taxon>
        <taxon>Agaricomycotina</taxon>
        <taxon>Agaricomycetes</taxon>
        <taxon>Agaricomycetidae</taxon>
        <taxon>Agaricales</taxon>
        <taxon>Marasmiineae</taxon>
        <taxon>Omphalotaceae</taxon>
        <taxon>Marasmiellus</taxon>
    </lineage>
</organism>
<dbReference type="PANTHER" id="PTHR38926:SF5">
    <property type="entry name" value="F-BOX AND LEUCINE-RICH REPEAT PROTEIN 6"/>
    <property type="match status" value="1"/>
</dbReference>
<gene>
    <name evidence="1" type="ORF">VKT23_019684</name>
</gene>
<keyword evidence="2" id="KW-1185">Reference proteome</keyword>
<reference evidence="1 2" key="1">
    <citation type="submission" date="2024-01" db="EMBL/GenBank/DDBJ databases">
        <title>A draft genome for the cacao thread blight pathogen Marasmiellus scandens.</title>
        <authorList>
            <person name="Baruah I.K."/>
            <person name="Leung J."/>
            <person name="Bukari Y."/>
            <person name="Amoako-Attah I."/>
            <person name="Meinhardt L.W."/>
            <person name="Bailey B.A."/>
            <person name="Cohen S.P."/>
        </authorList>
    </citation>
    <scope>NUCLEOTIDE SEQUENCE [LARGE SCALE GENOMIC DNA]</scope>
    <source>
        <strain evidence="1 2">GH-19</strain>
    </source>
</reference>
<sequence length="519" mass="58528">MSAKALACHDIVEQIVRLLVDTQTDHNDNTIMRKQDILSCALTCRSFLGPALGVLWYSLNSLVPLLKLLPNFKAESGYYSLTGKITEKDWTNFDAHAKLVREFIYTDIDSPDHIVLPSVYLRLAQCRPKPLPHLMRFNCPCSTAAITETLLFLSPLLERVEFKNVSTVAKTANIEMFLSFLADESVSLQSLYMEGNASKSLLSSICHFKQLRSLELLGGRDNVIDEEDLVNLGASLPHLTKLSLEANVSSSTQSRPEETHLFSNVNDLTLFGSTTSISSILKIISAEQLEKFELHIPETSDSDQPHIQYVVNQAASRWSQTLSSLKIYLTDGNDVDSRGWGDDSTNGSDLSINHFLQPIYQHPWPNLKVLTINRDLGWSCSNGEITKLVSTWPLLKELELSLNAPKYTQLPTLSSLYTIAHYCPDLVSLRITLNLRDVKDIHIHLSSSSFIPHHLDHLFIDTEHAVDDIILLIQHLDTVFPYLQSLLGRKDAQSDWVEIQRILKLCQKVRASERRRLKG</sequence>
<proteinExistence type="predicted"/>
<dbReference type="InterPro" id="IPR032675">
    <property type="entry name" value="LRR_dom_sf"/>
</dbReference>
<name>A0ABR1IKX7_9AGAR</name>
<evidence type="ECO:0000313" key="2">
    <source>
        <dbReference type="Proteomes" id="UP001498398"/>
    </source>
</evidence>
<evidence type="ECO:0000313" key="1">
    <source>
        <dbReference type="EMBL" id="KAK7435423.1"/>
    </source>
</evidence>
<dbReference type="Proteomes" id="UP001498398">
    <property type="component" value="Unassembled WGS sequence"/>
</dbReference>
<accession>A0ABR1IKX7</accession>
<protein>
    <submittedName>
        <fullName evidence="1">Uncharacterized protein</fullName>
    </submittedName>
</protein>
<dbReference type="EMBL" id="JBANRG010000107">
    <property type="protein sequence ID" value="KAK7435423.1"/>
    <property type="molecule type" value="Genomic_DNA"/>
</dbReference>